<evidence type="ECO:0000256" key="11">
    <source>
        <dbReference type="ARBA" id="ARBA00023128"/>
    </source>
</evidence>
<dbReference type="Proteomes" id="UP000261360">
    <property type="component" value="Unplaced"/>
</dbReference>
<evidence type="ECO:0000256" key="16">
    <source>
        <dbReference type="ARBA" id="ARBA00043248"/>
    </source>
</evidence>
<evidence type="ECO:0000256" key="5">
    <source>
        <dbReference type="ARBA" id="ARBA00022490"/>
    </source>
</evidence>
<comment type="similarity">
    <text evidence="18">Belongs to the NAT8 family.</text>
</comment>
<keyword evidence="12 19" id="KW-0472">Membrane</keyword>
<keyword evidence="8" id="KW-0256">Endoplasmic reticulum</keyword>
<keyword evidence="6" id="KW-0808">Transferase</keyword>
<keyword evidence="5" id="KW-0963">Cytoplasm</keyword>
<dbReference type="GO" id="GO:0017188">
    <property type="term" value="F:L-aspartate N-acetyltransferase activity"/>
    <property type="evidence" value="ECO:0007669"/>
    <property type="project" value="UniProtKB-EC"/>
</dbReference>
<dbReference type="STRING" id="1841481.ENSSLDP00000009662"/>
<evidence type="ECO:0000256" key="15">
    <source>
        <dbReference type="ARBA" id="ARBA00041029"/>
    </source>
</evidence>
<accession>A0A3B4X2A3</accession>
<evidence type="ECO:0000259" key="20">
    <source>
        <dbReference type="PROSITE" id="PS51186"/>
    </source>
</evidence>
<evidence type="ECO:0000256" key="4">
    <source>
        <dbReference type="ARBA" id="ARBA00004496"/>
    </source>
</evidence>
<keyword evidence="9" id="KW-0492">Microsome</keyword>
<dbReference type="InterPro" id="IPR016181">
    <property type="entry name" value="Acyl_CoA_acyltransferase"/>
</dbReference>
<dbReference type="Pfam" id="PF00583">
    <property type="entry name" value="Acetyltransf_1"/>
    <property type="match status" value="1"/>
</dbReference>
<dbReference type="GeneTree" id="ENSGT00950000182932"/>
<evidence type="ECO:0000256" key="10">
    <source>
        <dbReference type="ARBA" id="ARBA00022989"/>
    </source>
</evidence>
<keyword evidence="22" id="KW-1185">Reference proteome</keyword>
<evidence type="ECO:0000256" key="17">
    <source>
        <dbReference type="ARBA" id="ARBA00049272"/>
    </source>
</evidence>
<evidence type="ECO:0000313" key="21">
    <source>
        <dbReference type="Ensembl" id="ENSSLDP00000009662.1"/>
    </source>
</evidence>
<dbReference type="Gene3D" id="3.40.630.30">
    <property type="match status" value="1"/>
</dbReference>
<evidence type="ECO:0000256" key="13">
    <source>
        <dbReference type="ARBA" id="ARBA00023315"/>
    </source>
</evidence>
<keyword evidence="11" id="KW-0496">Mitochondrion</keyword>
<evidence type="ECO:0000256" key="3">
    <source>
        <dbReference type="ARBA" id="ARBA00004389"/>
    </source>
</evidence>
<feature type="domain" description="N-acetyltransferase" evidence="20">
    <location>
        <begin position="100"/>
        <end position="243"/>
    </location>
</feature>
<evidence type="ECO:0000256" key="2">
    <source>
        <dbReference type="ARBA" id="ARBA00004304"/>
    </source>
</evidence>
<evidence type="ECO:0000256" key="18">
    <source>
        <dbReference type="ARBA" id="ARBA00093466"/>
    </source>
</evidence>
<comment type="catalytic activity">
    <reaction evidence="17">
        <text>L-aspartate + acetyl-CoA = N-acetyl-L-aspartate + CoA + H(+)</text>
        <dbReference type="Rhea" id="RHEA:14165"/>
        <dbReference type="ChEBI" id="CHEBI:15378"/>
        <dbReference type="ChEBI" id="CHEBI:16953"/>
        <dbReference type="ChEBI" id="CHEBI:29991"/>
        <dbReference type="ChEBI" id="CHEBI:57287"/>
        <dbReference type="ChEBI" id="CHEBI:57288"/>
        <dbReference type="EC" id="2.3.1.17"/>
    </reaction>
    <physiologicalReaction direction="left-to-right" evidence="17">
        <dbReference type="Rhea" id="RHEA:14166"/>
    </physiologicalReaction>
</comment>
<dbReference type="PANTHER" id="PTHR13947:SF11">
    <property type="entry name" value="N-ACETYLASPARTATE SYNTHETASE"/>
    <property type="match status" value="1"/>
</dbReference>
<reference evidence="21" key="2">
    <citation type="submission" date="2025-09" db="UniProtKB">
        <authorList>
            <consortium name="Ensembl"/>
        </authorList>
    </citation>
    <scope>IDENTIFICATION</scope>
</reference>
<dbReference type="SUPFAM" id="SSF55729">
    <property type="entry name" value="Acyl-CoA N-acyltransferases (Nat)"/>
    <property type="match status" value="1"/>
</dbReference>
<evidence type="ECO:0000256" key="8">
    <source>
        <dbReference type="ARBA" id="ARBA00022824"/>
    </source>
</evidence>
<evidence type="ECO:0000256" key="1">
    <source>
        <dbReference type="ARBA" id="ARBA00004111"/>
    </source>
</evidence>
<reference evidence="21" key="1">
    <citation type="submission" date="2025-08" db="UniProtKB">
        <authorList>
            <consortium name="Ensembl"/>
        </authorList>
    </citation>
    <scope>IDENTIFICATION</scope>
</reference>
<dbReference type="PANTHER" id="PTHR13947">
    <property type="entry name" value="GNAT FAMILY N-ACETYLTRANSFERASE"/>
    <property type="match status" value="1"/>
</dbReference>
<evidence type="ECO:0000256" key="19">
    <source>
        <dbReference type="SAM" id="Phobius"/>
    </source>
</evidence>
<name>A0A3B4X2A3_SERLL</name>
<evidence type="ECO:0000256" key="14">
    <source>
        <dbReference type="ARBA" id="ARBA00039136"/>
    </source>
</evidence>
<keyword evidence="10 19" id="KW-1133">Transmembrane helix</keyword>
<dbReference type="InterPro" id="IPR000182">
    <property type="entry name" value="GNAT_dom"/>
</dbReference>
<protein>
    <recommendedName>
        <fullName evidence="15">N-acetylaspartate synthetase</fullName>
        <ecNumber evidence="14">2.3.1.17</ecNumber>
    </recommendedName>
    <alternativeName>
        <fullName evidence="16">N-acetyltransferase 8-like protein</fullName>
    </alternativeName>
</protein>
<evidence type="ECO:0000256" key="9">
    <source>
        <dbReference type="ARBA" id="ARBA00022848"/>
    </source>
</evidence>
<evidence type="ECO:0000256" key="7">
    <source>
        <dbReference type="ARBA" id="ARBA00022692"/>
    </source>
</evidence>
<dbReference type="GO" id="GO:0005789">
    <property type="term" value="C:endoplasmic reticulum membrane"/>
    <property type="evidence" value="ECO:0007669"/>
    <property type="project" value="UniProtKB-SubCell"/>
</dbReference>
<evidence type="ECO:0000256" key="6">
    <source>
        <dbReference type="ARBA" id="ARBA00022679"/>
    </source>
</evidence>
<dbReference type="InterPro" id="IPR050769">
    <property type="entry name" value="NAT_camello-type"/>
</dbReference>
<feature type="transmembrane region" description="Helical" evidence="19">
    <location>
        <begin position="75"/>
        <end position="103"/>
    </location>
</feature>
<dbReference type="CDD" id="cd04301">
    <property type="entry name" value="NAT_SF"/>
    <property type="match status" value="1"/>
</dbReference>
<evidence type="ECO:0000256" key="12">
    <source>
        <dbReference type="ARBA" id="ARBA00023136"/>
    </source>
</evidence>
<organism evidence="21 22">
    <name type="scientific">Seriola lalandi dorsalis</name>
    <dbReference type="NCBI Taxonomy" id="1841481"/>
    <lineage>
        <taxon>Eukaryota</taxon>
        <taxon>Metazoa</taxon>
        <taxon>Chordata</taxon>
        <taxon>Craniata</taxon>
        <taxon>Vertebrata</taxon>
        <taxon>Euteleostomi</taxon>
        <taxon>Actinopterygii</taxon>
        <taxon>Neopterygii</taxon>
        <taxon>Teleostei</taxon>
        <taxon>Neoteleostei</taxon>
        <taxon>Acanthomorphata</taxon>
        <taxon>Carangaria</taxon>
        <taxon>Carangiformes</taxon>
        <taxon>Carangidae</taxon>
        <taxon>Seriola</taxon>
    </lineage>
</organism>
<keyword evidence="7 19" id="KW-0812">Transmembrane</keyword>
<keyword evidence="13" id="KW-0012">Acyltransferase</keyword>
<evidence type="ECO:0000313" key="22">
    <source>
        <dbReference type="Proteomes" id="UP000261360"/>
    </source>
</evidence>
<dbReference type="EC" id="2.3.1.17" evidence="14"/>
<dbReference type="PROSITE" id="PS51186">
    <property type="entry name" value="GNAT"/>
    <property type="match status" value="1"/>
</dbReference>
<dbReference type="GO" id="GO:0031966">
    <property type="term" value="C:mitochondrial membrane"/>
    <property type="evidence" value="ECO:0007669"/>
    <property type="project" value="UniProtKB-SubCell"/>
</dbReference>
<dbReference type="Ensembl" id="ENSSLDT00000010002.1">
    <property type="protein sequence ID" value="ENSSLDP00000009662.1"/>
    <property type="gene ID" value="ENSSLDG00000007679.1"/>
</dbReference>
<dbReference type="AlphaFoldDB" id="A0A3B4X2A3"/>
<comment type="subcellular location">
    <subcellularLocation>
        <location evidence="4">Cytoplasm</location>
    </subcellularLocation>
    <subcellularLocation>
        <location evidence="3">Endoplasmic reticulum membrane</location>
        <topology evidence="3">Single-pass membrane protein</topology>
    </subcellularLocation>
    <subcellularLocation>
        <location evidence="1">Microsome membrane</location>
        <topology evidence="1">Single-pass membrane protein</topology>
    </subcellularLocation>
    <subcellularLocation>
        <location evidence="2">Mitochondrion membrane</location>
        <topology evidence="2">Single-pass membrane protein</topology>
    </subcellularLocation>
</comment>
<proteinExistence type="inferred from homology"/>
<sequence length="268" mass="30188">NAIVHSPEMTIASCDPHEKNEKIHNNGHKNGLQTIVVREFTPVDEADVQRIFYEGLMEMVPDTAFRGLRHHPESLLIYTAMTVLCFVITMCWWVIGLLPAIVLCGRYFYSRRVIHGYLECAMSRDMGDIEGFYTKSPDSCLWVAVLEGKVVGVVAAVGQQKSGGAVELQRMSVDRSCRRCGVGVALGRKVLEFAAAHRYSSIVLGTTAYTTAAHQLYQRLGFRCVGVTNGYVTQDARWSLLQRIFYRVRHHHYRLDVPNSKIISNGQH</sequence>